<sequence>MVPRIDLTEEEEELQETLKKELNCSDLEIRHDYYAVTNNKKNGNLVIYVYGSVCDLDSTSFEKVIFKTVDQITPILSHKANYKSLTFYTSITKPWGSKTSVETCYKECKVFIAKPNQIIYPDSFKDYYKGE</sequence>
<organism evidence="1 2">
    <name type="scientific">Nibribacter koreensis</name>
    <dbReference type="NCBI Taxonomy" id="1084519"/>
    <lineage>
        <taxon>Bacteria</taxon>
        <taxon>Pseudomonadati</taxon>
        <taxon>Bacteroidota</taxon>
        <taxon>Cytophagia</taxon>
        <taxon>Cytophagales</taxon>
        <taxon>Hymenobacteraceae</taxon>
        <taxon>Nibribacter</taxon>
    </lineage>
</organism>
<protein>
    <recommendedName>
        <fullName evidence="3">Immunity protein 7</fullName>
    </recommendedName>
</protein>
<name>A0ABP8FYC4_9BACT</name>
<evidence type="ECO:0000313" key="1">
    <source>
        <dbReference type="EMBL" id="GAA4313544.1"/>
    </source>
</evidence>
<proteinExistence type="predicted"/>
<evidence type="ECO:0008006" key="3">
    <source>
        <dbReference type="Google" id="ProtNLM"/>
    </source>
</evidence>
<gene>
    <name evidence="1" type="ORF">GCM10023183_33330</name>
</gene>
<comment type="caution">
    <text evidence="1">The sequence shown here is derived from an EMBL/GenBank/DDBJ whole genome shotgun (WGS) entry which is preliminary data.</text>
</comment>
<dbReference type="Proteomes" id="UP001501844">
    <property type="component" value="Unassembled WGS sequence"/>
</dbReference>
<keyword evidence="2" id="KW-1185">Reference proteome</keyword>
<reference evidence="2" key="1">
    <citation type="journal article" date="2019" name="Int. J. Syst. Evol. Microbiol.">
        <title>The Global Catalogue of Microorganisms (GCM) 10K type strain sequencing project: providing services to taxonomists for standard genome sequencing and annotation.</title>
        <authorList>
            <consortium name="The Broad Institute Genomics Platform"/>
            <consortium name="The Broad Institute Genome Sequencing Center for Infectious Disease"/>
            <person name="Wu L."/>
            <person name="Ma J."/>
        </authorList>
    </citation>
    <scope>NUCLEOTIDE SEQUENCE [LARGE SCALE GENOMIC DNA]</scope>
    <source>
        <strain evidence="2">JCM 17917</strain>
    </source>
</reference>
<dbReference type="EMBL" id="BAABGX010000003">
    <property type="protein sequence ID" value="GAA4313544.1"/>
    <property type="molecule type" value="Genomic_DNA"/>
</dbReference>
<accession>A0ABP8FYC4</accession>
<evidence type="ECO:0000313" key="2">
    <source>
        <dbReference type="Proteomes" id="UP001501844"/>
    </source>
</evidence>